<dbReference type="AlphaFoldDB" id="A0AAN9PUC9"/>
<sequence length="85" mass="9205">MMWKKAIDEEENQREWNKGLIHSALMPLSGSFVGLVGDMVANVDVLADGVLSQAISRSCPSTGQALLQETNDMSSMGDQHPGHHV</sequence>
<dbReference type="EMBL" id="JAYKXN010000002">
    <property type="protein sequence ID" value="KAK7309633.1"/>
    <property type="molecule type" value="Genomic_DNA"/>
</dbReference>
<keyword evidence="2" id="KW-1185">Reference proteome</keyword>
<evidence type="ECO:0000313" key="1">
    <source>
        <dbReference type="EMBL" id="KAK7309633.1"/>
    </source>
</evidence>
<comment type="caution">
    <text evidence="1">The sequence shown here is derived from an EMBL/GenBank/DDBJ whole genome shotgun (WGS) entry which is preliminary data.</text>
</comment>
<proteinExistence type="predicted"/>
<organism evidence="1 2">
    <name type="scientific">Clitoria ternatea</name>
    <name type="common">Butterfly pea</name>
    <dbReference type="NCBI Taxonomy" id="43366"/>
    <lineage>
        <taxon>Eukaryota</taxon>
        <taxon>Viridiplantae</taxon>
        <taxon>Streptophyta</taxon>
        <taxon>Embryophyta</taxon>
        <taxon>Tracheophyta</taxon>
        <taxon>Spermatophyta</taxon>
        <taxon>Magnoliopsida</taxon>
        <taxon>eudicotyledons</taxon>
        <taxon>Gunneridae</taxon>
        <taxon>Pentapetalae</taxon>
        <taxon>rosids</taxon>
        <taxon>fabids</taxon>
        <taxon>Fabales</taxon>
        <taxon>Fabaceae</taxon>
        <taxon>Papilionoideae</taxon>
        <taxon>50 kb inversion clade</taxon>
        <taxon>NPAAA clade</taxon>
        <taxon>indigoferoid/millettioid clade</taxon>
        <taxon>Phaseoleae</taxon>
        <taxon>Clitoria</taxon>
    </lineage>
</organism>
<name>A0AAN9PUC9_CLITE</name>
<gene>
    <name evidence="1" type="ORF">RJT34_06520</name>
</gene>
<dbReference type="Proteomes" id="UP001359559">
    <property type="component" value="Unassembled WGS sequence"/>
</dbReference>
<protein>
    <submittedName>
        <fullName evidence="1">Uncharacterized protein</fullName>
    </submittedName>
</protein>
<accession>A0AAN9PUC9</accession>
<evidence type="ECO:0000313" key="2">
    <source>
        <dbReference type="Proteomes" id="UP001359559"/>
    </source>
</evidence>
<reference evidence="1 2" key="1">
    <citation type="submission" date="2024-01" db="EMBL/GenBank/DDBJ databases">
        <title>The genomes of 5 underutilized Papilionoideae crops provide insights into root nodulation and disease resistance.</title>
        <authorList>
            <person name="Yuan L."/>
        </authorList>
    </citation>
    <scope>NUCLEOTIDE SEQUENCE [LARGE SCALE GENOMIC DNA]</scope>
    <source>
        <strain evidence="1">LY-2023</strain>
        <tissue evidence="1">Leaf</tissue>
    </source>
</reference>